<gene>
    <name evidence="2" type="ORF">PQO03_07715</name>
</gene>
<protein>
    <submittedName>
        <fullName evidence="2">BatD family protein</fullName>
    </submittedName>
</protein>
<keyword evidence="1" id="KW-0732">Signal</keyword>
<keyword evidence="3" id="KW-1185">Reference proteome</keyword>
<organism evidence="2 3">
    <name type="scientific">Lentisphaera profundi</name>
    <dbReference type="NCBI Taxonomy" id="1658616"/>
    <lineage>
        <taxon>Bacteria</taxon>
        <taxon>Pseudomonadati</taxon>
        <taxon>Lentisphaerota</taxon>
        <taxon>Lentisphaeria</taxon>
        <taxon>Lentisphaerales</taxon>
        <taxon>Lentisphaeraceae</taxon>
        <taxon>Lentisphaera</taxon>
    </lineage>
</organism>
<evidence type="ECO:0000313" key="3">
    <source>
        <dbReference type="Proteomes" id="UP001214250"/>
    </source>
</evidence>
<evidence type="ECO:0000313" key="2">
    <source>
        <dbReference type="EMBL" id="WDE95606.1"/>
    </source>
</evidence>
<dbReference type="InterPro" id="IPR025738">
    <property type="entry name" value="BatD"/>
</dbReference>
<name>A0ABY7VRX3_9BACT</name>
<dbReference type="Proteomes" id="UP001214250">
    <property type="component" value="Chromosome 1"/>
</dbReference>
<dbReference type="EMBL" id="CP117811">
    <property type="protein sequence ID" value="WDE95606.1"/>
    <property type="molecule type" value="Genomic_DNA"/>
</dbReference>
<dbReference type="Pfam" id="PF13584">
    <property type="entry name" value="BatD"/>
    <property type="match status" value="1"/>
</dbReference>
<evidence type="ECO:0000256" key="1">
    <source>
        <dbReference type="SAM" id="SignalP"/>
    </source>
</evidence>
<proteinExistence type="predicted"/>
<feature type="chain" id="PRO_5045307813" evidence="1">
    <location>
        <begin position="19"/>
        <end position="616"/>
    </location>
</feature>
<sequence>MKNLFIVIFLFFSSLIQAQETQEKQATQTVQAEQEIVDPIKVHAASSTTTYFIGEKFHLDLMLIGSNTVSPFQASEFPGFQFTIISQDPILNNKEKAYHIRLALVPLKAGELSIPSQTLVVADKFYETEAISIQVKSPELSKDIKLDVQLSKTDLYVGEPVLATVTWYTSLPLYAFKAVDIEIPILQNASFRVLNSKNEPDPNNKSAIGLPVSQNRIIALRGSTKIDEKEYEYLRFQRVIIPLSAGQFNLGKARLLSVYPDVVKNPQQQKRWRPTYPSFFNNNFFDADVNGNFKKLMCLSSDLQVKVKALPTEGRPADFYGLVGKVDLSVKADNVVLESGSPIKLDIKLSNHAFPEILELPRLDNQLPFTQSFKLLPNKRLGEIKEDTKIFERTIRPIDTDVKLIPAIRIPYFDIESKSYGVAKSDAIAINVTAARELTAFDAIIQGPNKLKNNLEENPDGIRHNNISVDILKPDSLVSDWIWAFLIPPALFLIYFQVTAYDRLFKSNPQQALAIRAYRKFKSQPKAKNTDELDSQIQTYFAHRLNMTAGAILSQDLQLPLKAAIKPNDFDELSDILDSLKLPRFKENYKDNLQLDDLIRRSQKIIRLIERRLPNA</sequence>
<dbReference type="RefSeq" id="WP_274149291.1">
    <property type="nucleotide sequence ID" value="NZ_CP117811.1"/>
</dbReference>
<accession>A0ABY7VRX3</accession>
<reference evidence="2 3" key="1">
    <citation type="submission" date="2023-02" db="EMBL/GenBank/DDBJ databases">
        <title>Genome sequence of Lentisphaera profundi SAORIC-696.</title>
        <authorList>
            <person name="Kim e."/>
            <person name="Cho J.-C."/>
            <person name="Choi A."/>
            <person name="Kang I."/>
        </authorList>
    </citation>
    <scope>NUCLEOTIDE SEQUENCE [LARGE SCALE GENOMIC DNA]</scope>
    <source>
        <strain evidence="2 3">SAORIC-696</strain>
    </source>
</reference>
<feature type="signal peptide" evidence="1">
    <location>
        <begin position="1"/>
        <end position="18"/>
    </location>
</feature>
<dbReference type="PANTHER" id="PTHR40940">
    <property type="entry name" value="PROTEIN BATD-RELATED"/>
    <property type="match status" value="1"/>
</dbReference>
<dbReference type="PANTHER" id="PTHR40940:SF2">
    <property type="entry name" value="BATD"/>
    <property type="match status" value="1"/>
</dbReference>